<evidence type="ECO:0000259" key="11">
    <source>
        <dbReference type="PROSITE" id="PS50250"/>
    </source>
</evidence>
<dbReference type="SUPFAM" id="SSF46785">
    <property type="entry name" value="Winged helix' DNA-binding domain"/>
    <property type="match status" value="1"/>
</dbReference>
<feature type="transmembrane region" description="Helical" evidence="10">
    <location>
        <begin position="348"/>
        <end position="366"/>
    </location>
</feature>
<evidence type="ECO:0000256" key="4">
    <source>
        <dbReference type="ARBA" id="ARBA00007168"/>
    </source>
</evidence>
<keyword evidence="9" id="KW-0539">Nucleus</keyword>
<comment type="caution">
    <text evidence="12">The sequence shown here is derived from an EMBL/GenBank/DDBJ whole genome shotgun (WGS) entry which is preliminary data.</text>
</comment>
<dbReference type="Pfam" id="PF01399">
    <property type="entry name" value="PCI"/>
    <property type="match status" value="1"/>
</dbReference>
<comment type="similarity">
    <text evidence="4">Belongs to the CTL (choline transporter-like) family.</text>
</comment>
<feature type="transmembrane region" description="Helical" evidence="10">
    <location>
        <begin position="120"/>
        <end position="143"/>
    </location>
</feature>
<comment type="subcellular location">
    <subcellularLocation>
        <location evidence="3">Cytoplasm</location>
    </subcellularLocation>
    <subcellularLocation>
        <location evidence="2">Membrane</location>
        <topology evidence="2">Multi-pass membrane protein</topology>
    </subcellularLocation>
    <subcellularLocation>
        <location evidence="1">Nucleus</location>
    </subcellularLocation>
</comment>
<feature type="transmembrane region" description="Helical" evidence="10">
    <location>
        <begin position="411"/>
        <end position="432"/>
    </location>
</feature>
<evidence type="ECO:0000256" key="8">
    <source>
        <dbReference type="ARBA" id="ARBA00023136"/>
    </source>
</evidence>
<keyword evidence="7 10" id="KW-1133">Transmembrane helix</keyword>
<feature type="domain" description="PCI" evidence="11">
    <location>
        <begin position="765"/>
        <end position="935"/>
    </location>
</feature>
<dbReference type="PANTHER" id="PTHR10678">
    <property type="entry name" value="26S PROTEASOME NON-ATPASE REGULATORY SUBUNIT 11/COP9 SIGNALOSOME COMPLEX SUBUNIT 2"/>
    <property type="match status" value="1"/>
</dbReference>
<gene>
    <name evidence="12" type="ORF">P3T76_014575</name>
</gene>
<dbReference type="Gene3D" id="1.25.40.570">
    <property type="match status" value="1"/>
</dbReference>
<dbReference type="Pfam" id="PF04515">
    <property type="entry name" value="Choline_transpo"/>
    <property type="match status" value="1"/>
</dbReference>
<evidence type="ECO:0000256" key="5">
    <source>
        <dbReference type="ARBA" id="ARBA00022490"/>
    </source>
</evidence>
<proteinExistence type="inferred from homology"/>
<evidence type="ECO:0000256" key="2">
    <source>
        <dbReference type="ARBA" id="ARBA00004141"/>
    </source>
</evidence>
<dbReference type="InterPro" id="IPR000717">
    <property type="entry name" value="PCI_dom"/>
</dbReference>
<dbReference type="InterPro" id="IPR011990">
    <property type="entry name" value="TPR-like_helical_dom_sf"/>
</dbReference>
<dbReference type="GO" id="GO:0016020">
    <property type="term" value="C:membrane"/>
    <property type="evidence" value="ECO:0007669"/>
    <property type="project" value="UniProtKB-SubCell"/>
</dbReference>
<keyword evidence="5" id="KW-0963">Cytoplasm</keyword>
<feature type="transmembrane region" description="Helical" evidence="10">
    <location>
        <begin position="223"/>
        <end position="248"/>
    </location>
</feature>
<dbReference type="SUPFAM" id="SSF48452">
    <property type="entry name" value="TPR-like"/>
    <property type="match status" value="1"/>
</dbReference>
<protein>
    <submittedName>
        <fullName evidence="12">COP9 signalosome complex subunit 2</fullName>
    </submittedName>
</protein>
<dbReference type="InterPro" id="IPR007603">
    <property type="entry name" value="Choline_transptr-like"/>
</dbReference>
<feature type="transmembrane region" description="Helical" evidence="10">
    <location>
        <begin position="81"/>
        <end position="100"/>
    </location>
</feature>
<sequence length="965" mass="108911">MSTTPAKNSKPIVLTSNPSHFTFSSVLSAPVLKMIKPHIEPVDQFAGVVSPIKPYVRKSPHYIATYSHRKLEKVETKYRDWPFAILFIFNVIIVFALMASLGTTTIKTNRDFRSTLSDNYIQSIAGLTGGMAVLSMALGVALVKFIPTCAREMILFVLWFNFGVAVGFVGIGIAIVNFFLIVVGVIIVMLNWCYVRSVKRRIPLAVAHLKVAEAAIAKNKTVYVVSVVFALVQICWVVLWVLALLGVIDHLSDKTPETDSQSGRNDTWIYVLLLLSFYWGIQVIKNVVHTTVAGTVAAFWYQTESENSTSASLKRALTTSFGSICFGSLIVAILQMLLGVLKNIRKKGGAAACIAQCLLSWLEVIMEYLNRWAYVYVGIYGYSFMKAGSAVSKLFHQRGFTAFVNDDLVRIVLRLAATGVGLICASFGAVVAELSDSFVLESSPLLMAFLGFMIGFSVALTPLAMISSSVATIFVCFVEDPAPFQRSHPELYAALAQGWHGLHPDFIVQAGYWRLLAMSSEEEYDFDYSDEDEDMEDAEDADLHVQIENAYYSAKQLLECEPPQREEALDALGQVLMLQTEQTDWGFKALKRIVKLLFELQRHDEAMRRYEELLGYTKTAVTRNVGEKGINSILDFVSTSKNWEILQRFYETTLETLKEASNERLWFKTSVKLGNLLYEIRDFSRLSKIIKDLLASCSDEDADDGVRKNSQLLEVYALQIQMYTAQKDNKKLVSIYEKALRTKSGVAHPKIIGVIHECGGKMYMMQREWDKARSDFFSGFKSYDEAGEPRRLQCLKYLVLANMLSESHVNVFDSQEAKPYENDKEIVAMTKLTDAFLHDEIKTFEQVLTRNQESIMDDPFIKHYIDSLLRTIRSKVLLKIVKPYRTMDTQYIARELNGIPISEVESLLSALVLDKKIEARIDQVQHTLVLLDRKPEEKFQSSIHNWCDALEKFHSLTVDRIGIGM</sequence>
<keyword evidence="13" id="KW-1185">Reference proteome</keyword>
<dbReference type="InterPro" id="IPR050871">
    <property type="entry name" value="26S_Proteasome/COP9_Components"/>
</dbReference>
<accession>A0AAD9LB08</accession>
<evidence type="ECO:0000313" key="12">
    <source>
        <dbReference type="EMBL" id="KAK1929900.1"/>
    </source>
</evidence>
<evidence type="ECO:0000256" key="3">
    <source>
        <dbReference type="ARBA" id="ARBA00004496"/>
    </source>
</evidence>
<evidence type="ECO:0000256" key="10">
    <source>
        <dbReference type="SAM" id="Phobius"/>
    </source>
</evidence>
<feature type="transmembrane region" description="Helical" evidence="10">
    <location>
        <begin position="268"/>
        <end position="301"/>
    </location>
</feature>
<keyword evidence="8 10" id="KW-0472">Membrane</keyword>
<reference evidence="12" key="1">
    <citation type="submission" date="2023-08" db="EMBL/GenBank/DDBJ databases">
        <title>Reference Genome Resource for the Citrus Pathogen Phytophthora citrophthora.</title>
        <authorList>
            <person name="Moller H."/>
            <person name="Coetzee B."/>
            <person name="Rose L.J."/>
            <person name="Van Niekerk J.M."/>
        </authorList>
    </citation>
    <scope>NUCLEOTIDE SEQUENCE</scope>
    <source>
        <strain evidence="12">STE-U-9442</strain>
    </source>
</reference>
<name>A0AAD9LB08_9STRA</name>
<evidence type="ECO:0000313" key="13">
    <source>
        <dbReference type="Proteomes" id="UP001259832"/>
    </source>
</evidence>
<evidence type="ECO:0000256" key="6">
    <source>
        <dbReference type="ARBA" id="ARBA00022692"/>
    </source>
</evidence>
<dbReference type="FunFam" id="1.25.40.570:FF:000006">
    <property type="entry name" value="COP9 signalosome complex subunit 2"/>
    <property type="match status" value="1"/>
</dbReference>
<feature type="transmembrane region" description="Helical" evidence="10">
    <location>
        <begin position="155"/>
        <end position="188"/>
    </location>
</feature>
<feature type="transmembrane region" description="Helical" evidence="10">
    <location>
        <begin position="321"/>
        <end position="341"/>
    </location>
</feature>
<dbReference type="InterPro" id="IPR036390">
    <property type="entry name" value="WH_DNA-bd_sf"/>
</dbReference>
<dbReference type="SMART" id="SM00088">
    <property type="entry name" value="PINT"/>
    <property type="match status" value="1"/>
</dbReference>
<dbReference type="Proteomes" id="UP001259832">
    <property type="component" value="Unassembled WGS sequence"/>
</dbReference>
<evidence type="ECO:0000256" key="9">
    <source>
        <dbReference type="ARBA" id="ARBA00023242"/>
    </source>
</evidence>
<feature type="transmembrane region" description="Helical" evidence="10">
    <location>
        <begin position="452"/>
        <end position="478"/>
    </location>
</feature>
<organism evidence="12 13">
    <name type="scientific">Phytophthora citrophthora</name>
    <dbReference type="NCBI Taxonomy" id="4793"/>
    <lineage>
        <taxon>Eukaryota</taxon>
        <taxon>Sar</taxon>
        <taxon>Stramenopiles</taxon>
        <taxon>Oomycota</taxon>
        <taxon>Peronosporomycetes</taxon>
        <taxon>Peronosporales</taxon>
        <taxon>Peronosporaceae</taxon>
        <taxon>Phytophthora</taxon>
    </lineage>
</organism>
<dbReference type="PROSITE" id="PS50250">
    <property type="entry name" value="PCI"/>
    <property type="match status" value="1"/>
</dbReference>
<dbReference type="AlphaFoldDB" id="A0AAD9LB08"/>
<evidence type="ECO:0000256" key="7">
    <source>
        <dbReference type="ARBA" id="ARBA00022989"/>
    </source>
</evidence>
<keyword evidence="6 10" id="KW-0812">Transmembrane</keyword>
<dbReference type="SMART" id="SM00753">
    <property type="entry name" value="PAM"/>
    <property type="match status" value="1"/>
</dbReference>
<dbReference type="GO" id="GO:0022857">
    <property type="term" value="F:transmembrane transporter activity"/>
    <property type="evidence" value="ECO:0007669"/>
    <property type="project" value="InterPro"/>
</dbReference>
<dbReference type="EMBL" id="JASMQC010000043">
    <property type="protein sequence ID" value="KAK1929900.1"/>
    <property type="molecule type" value="Genomic_DNA"/>
</dbReference>
<feature type="transmembrane region" description="Helical" evidence="10">
    <location>
        <begin position="372"/>
        <end position="391"/>
    </location>
</feature>
<dbReference type="GO" id="GO:0005634">
    <property type="term" value="C:nucleus"/>
    <property type="evidence" value="ECO:0007669"/>
    <property type="project" value="UniProtKB-SubCell"/>
</dbReference>
<evidence type="ECO:0000256" key="1">
    <source>
        <dbReference type="ARBA" id="ARBA00004123"/>
    </source>
</evidence>
<dbReference type="GO" id="GO:0005737">
    <property type="term" value="C:cytoplasm"/>
    <property type="evidence" value="ECO:0007669"/>
    <property type="project" value="UniProtKB-SubCell"/>
</dbReference>